<keyword evidence="6 9" id="KW-1133">Transmembrane helix</keyword>
<proteinExistence type="inferred from homology"/>
<evidence type="ECO:0000256" key="9">
    <source>
        <dbReference type="RuleBase" id="RU369079"/>
    </source>
</evidence>
<dbReference type="Pfam" id="PF04290">
    <property type="entry name" value="DctQ"/>
    <property type="match status" value="1"/>
</dbReference>
<name>A0ABT2EAW9_9GAMM</name>
<comment type="similarity">
    <text evidence="8 9">Belongs to the TRAP transporter small permease family.</text>
</comment>
<evidence type="ECO:0000256" key="7">
    <source>
        <dbReference type="ARBA" id="ARBA00023136"/>
    </source>
</evidence>
<keyword evidence="5 9" id="KW-0812">Transmembrane</keyword>
<protein>
    <recommendedName>
        <fullName evidence="9">TRAP transporter small permease protein</fullName>
    </recommendedName>
</protein>
<gene>
    <name evidence="11" type="ORF">LLY24_05245</name>
</gene>
<evidence type="ECO:0000256" key="4">
    <source>
        <dbReference type="ARBA" id="ARBA00022519"/>
    </source>
</evidence>
<comment type="subcellular location">
    <subcellularLocation>
        <location evidence="1 9">Cell inner membrane</location>
        <topology evidence="1 9">Multi-pass membrane protein</topology>
    </subcellularLocation>
</comment>
<sequence length="171" mass="19063">MNTLARVNKGVARGARIASQLILSVLTITVAYQVISRYVPDVPRIMWTEELARAALVWLVFLSATFAVSDDAHFKIDLLPERLHPRVRAIIDIVASFLVCITLAFLLVGSVTFFLNGFSRISTMSGVSLAWSYLALPLSFAMMLLKYIEYLIQAIKSSYALKYLAKEGETI</sequence>
<evidence type="ECO:0000256" key="5">
    <source>
        <dbReference type="ARBA" id="ARBA00022692"/>
    </source>
</evidence>
<keyword evidence="4 9" id="KW-0997">Cell inner membrane</keyword>
<comment type="caution">
    <text evidence="11">The sequence shown here is derived from an EMBL/GenBank/DDBJ whole genome shotgun (WGS) entry which is preliminary data.</text>
</comment>
<feature type="transmembrane region" description="Helical" evidence="9">
    <location>
        <begin position="127"/>
        <end position="148"/>
    </location>
</feature>
<accession>A0ABT2EAW9</accession>
<feature type="transmembrane region" description="Helical" evidence="9">
    <location>
        <begin position="89"/>
        <end position="115"/>
    </location>
</feature>
<evidence type="ECO:0000313" key="11">
    <source>
        <dbReference type="EMBL" id="MCS2608727.1"/>
    </source>
</evidence>
<comment type="function">
    <text evidence="9">Part of the tripartite ATP-independent periplasmic (TRAP) transport system.</text>
</comment>
<dbReference type="PANTHER" id="PTHR35011">
    <property type="entry name" value="2,3-DIKETO-L-GULONATE TRAP TRANSPORTER SMALL PERMEASE PROTEIN YIAM"/>
    <property type="match status" value="1"/>
</dbReference>
<evidence type="ECO:0000256" key="1">
    <source>
        <dbReference type="ARBA" id="ARBA00004429"/>
    </source>
</evidence>
<evidence type="ECO:0000256" key="6">
    <source>
        <dbReference type="ARBA" id="ARBA00022989"/>
    </source>
</evidence>
<comment type="subunit">
    <text evidence="9">The complex comprises the extracytoplasmic solute receptor protein and the two transmembrane proteins.</text>
</comment>
<feature type="transmembrane region" description="Helical" evidence="9">
    <location>
        <begin position="51"/>
        <end position="68"/>
    </location>
</feature>
<keyword evidence="3" id="KW-1003">Cell membrane</keyword>
<dbReference type="Proteomes" id="UP001165542">
    <property type="component" value="Unassembled WGS sequence"/>
</dbReference>
<evidence type="ECO:0000256" key="8">
    <source>
        <dbReference type="ARBA" id="ARBA00038436"/>
    </source>
</evidence>
<evidence type="ECO:0000256" key="2">
    <source>
        <dbReference type="ARBA" id="ARBA00022448"/>
    </source>
</evidence>
<keyword evidence="2 9" id="KW-0813">Transport</keyword>
<keyword evidence="7 9" id="KW-0472">Membrane</keyword>
<reference evidence="11" key="1">
    <citation type="submission" date="2021-11" db="EMBL/GenBank/DDBJ databases">
        <title>Halomonas sp., isolated from a coastal aquaculture zone in Dongshan Bay.</title>
        <authorList>
            <person name="Lin W."/>
        </authorList>
    </citation>
    <scope>NUCLEOTIDE SEQUENCE</scope>
    <source>
        <strain evidence="11">Yzlin-01</strain>
    </source>
</reference>
<evidence type="ECO:0000259" key="10">
    <source>
        <dbReference type="Pfam" id="PF04290"/>
    </source>
</evidence>
<feature type="transmembrane region" description="Helical" evidence="9">
    <location>
        <begin position="21"/>
        <end position="39"/>
    </location>
</feature>
<dbReference type="PANTHER" id="PTHR35011:SF2">
    <property type="entry name" value="2,3-DIKETO-L-GULONATE TRAP TRANSPORTER SMALL PERMEASE PROTEIN YIAM"/>
    <property type="match status" value="1"/>
</dbReference>
<organism evidence="11 12">
    <name type="scientific">Halomonas dongshanensis</name>
    <dbReference type="NCBI Taxonomy" id="2890835"/>
    <lineage>
        <taxon>Bacteria</taxon>
        <taxon>Pseudomonadati</taxon>
        <taxon>Pseudomonadota</taxon>
        <taxon>Gammaproteobacteria</taxon>
        <taxon>Oceanospirillales</taxon>
        <taxon>Halomonadaceae</taxon>
        <taxon>Halomonas</taxon>
    </lineage>
</organism>
<dbReference type="InterPro" id="IPR007387">
    <property type="entry name" value="TRAP_DctQ"/>
</dbReference>
<evidence type="ECO:0000313" key="12">
    <source>
        <dbReference type="Proteomes" id="UP001165542"/>
    </source>
</evidence>
<keyword evidence="12" id="KW-1185">Reference proteome</keyword>
<evidence type="ECO:0000256" key="3">
    <source>
        <dbReference type="ARBA" id="ARBA00022475"/>
    </source>
</evidence>
<feature type="domain" description="Tripartite ATP-independent periplasmic transporters DctQ component" evidence="10">
    <location>
        <begin position="27"/>
        <end position="156"/>
    </location>
</feature>
<dbReference type="EMBL" id="JAJISC010000002">
    <property type="protein sequence ID" value="MCS2608727.1"/>
    <property type="molecule type" value="Genomic_DNA"/>
</dbReference>
<dbReference type="RefSeq" id="WP_259035236.1">
    <property type="nucleotide sequence ID" value="NZ_JAJISC010000002.1"/>
</dbReference>
<dbReference type="InterPro" id="IPR055348">
    <property type="entry name" value="DctQ"/>
</dbReference>